<reference evidence="1 2" key="1">
    <citation type="submission" date="2021-04" db="EMBL/GenBank/DDBJ databases">
        <title>Complete genome sequencing of Allochromatium tepidum strain NZ.</title>
        <authorList>
            <person name="Tsukatani Y."/>
            <person name="Mori H."/>
        </authorList>
    </citation>
    <scope>NUCLEOTIDE SEQUENCE [LARGE SCALE GENOMIC DNA]</scope>
    <source>
        <strain evidence="1 2">NZ</strain>
        <plasmid evidence="1 2">pAt1</plasmid>
    </source>
</reference>
<proteinExistence type="predicted"/>
<geneLocation type="plasmid" evidence="1 2">
    <name>pAt1</name>
</geneLocation>
<dbReference type="RefSeq" id="WP_213382301.1">
    <property type="nucleotide sequence ID" value="NZ_AP024564.1"/>
</dbReference>
<keyword evidence="2" id="KW-1185">Reference proteome</keyword>
<sequence>MSTQPQHRLTAALRAPQHGSPLWAHVGARTTVPTLHAALTAGTTPRRPELACSTSIITIVY</sequence>
<dbReference type="EMBL" id="AP024564">
    <property type="protein sequence ID" value="BCU08381.1"/>
    <property type="molecule type" value="Genomic_DNA"/>
</dbReference>
<name>A0ABM7QS03_9GAMM</name>
<evidence type="ECO:0000313" key="1">
    <source>
        <dbReference type="EMBL" id="BCU08381.1"/>
    </source>
</evidence>
<dbReference type="Proteomes" id="UP000680679">
    <property type="component" value="Plasmid pAt1"/>
</dbReference>
<protein>
    <submittedName>
        <fullName evidence="1">Uncharacterized protein</fullName>
    </submittedName>
</protein>
<gene>
    <name evidence="1" type="ORF">Atep_30580</name>
</gene>
<accession>A0ABM7QS03</accession>
<evidence type="ECO:0000313" key="2">
    <source>
        <dbReference type="Proteomes" id="UP000680679"/>
    </source>
</evidence>
<keyword evidence="1" id="KW-0614">Plasmid</keyword>
<organism evidence="1 2">
    <name type="scientific">Allochromatium tepidum</name>
    <dbReference type="NCBI Taxonomy" id="553982"/>
    <lineage>
        <taxon>Bacteria</taxon>
        <taxon>Pseudomonadati</taxon>
        <taxon>Pseudomonadota</taxon>
        <taxon>Gammaproteobacteria</taxon>
        <taxon>Chromatiales</taxon>
        <taxon>Chromatiaceae</taxon>
        <taxon>Allochromatium</taxon>
    </lineage>
</organism>